<feature type="transmembrane region" description="Helical" evidence="1">
    <location>
        <begin position="20"/>
        <end position="41"/>
    </location>
</feature>
<dbReference type="HOGENOM" id="CLU_1541052_0_0_1"/>
<dbReference type="InParanoid" id="G4TWT6"/>
<keyword evidence="1" id="KW-0812">Transmembrane</keyword>
<evidence type="ECO:0000313" key="3">
    <source>
        <dbReference type="Proteomes" id="UP000007148"/>
    </source>
</evidence>
<name>G4TWT6_SERID</name>
<dbReference type="eggNOG" id="ENOG502R19N">
    <property type="taxonomic scope" value="Eukaryota"/>
</dbReference>
<protein>
    <recommendedName>
        <fullName evidence="4">DUF1772-domain-containing protein</fullName>
    </recommendedName>
</protein>
<keyword evidence="1" id="KW-0472">Membrane</keyword>
<sequence length="180" mass="19595">MLQLPSSFVNQLAVKLSTPYVASLTLGVGLTGYFFFGNLAVKTQGPLAVLKTTRAPTVGEVLNAWTWTFNKGKIQFGISKATASTLFLVAAYTSPNMAMKTPLLLASALGFSIIGWTLVMMKPINDRLLYLHEAYTKDPLTTTRPEVDSLVKRWERLHLIRILLSGATHALGTAVILLSA</sequence>
<proteinExistence type="predicted"/>
<dbReference type="EMBL" id="CAFZ01000520">
    <property type="protein sequence ID" value="CCA75779.1"/>
    <property type="molecule type" value="Genomic_DNA"/>
</dbReference>
<feature type="transmembrane region" description="Helical" evidence="1">
    <location>
        <begin position="159"/>
        <end position="178"/>
    </location>
</feature>
<evidence type="ECO:0000313" key="2">
    <source>
        <dbReference type="EMBL" id="CCA75779.1"/>
    </source>
</evidence>
<dbReference type="AlphaFoldDB" id="G4TWT6"/>
<dbReference type="InterPro" id="IPR013901">
    <property type="entry name" value="Anthrone_oxy"/>
</dbReference>
<keyword evidence="1" id="KW-1133">Transmembrane helix</keyword>
<dbReference type="Pfam" id="PF08592">
    <property type="entry name" value="Anthrone_oxy"/>
    <property type="match status" value="1"/>
</dbReference>
<keyword evidence="3" id="KW-1185">Reference proteome</keyword>
<dbReference type="OrthoDB" id="5954308at2759"/>
<accession>G4TWT6</accession>
<gene>
    <name evidence="2" type="ORF">PIIN_09769</name>
</gene>
<feature type="transmembrane region" description="Helical" evidence="1">
    <location>
        <begin position="103"/>
        <end position="121"/>
    </location>
</feature>
<dbReference type="Proteomes" id="UP000007148">
    <property type="component" value="Unassembled WGS sequence"/>
</dbReference>
<organism evidence="2 3">
    <name type="scientific">Serendipita indica (strain DSM 11827)</name>
    <name type="common">Root endophyte fungus</name>
    <name type="synonym">Piriformospora indica</name>
    <dbReference type="NCBI Taxonomy" id="1109443"/>
    <lineage>
        <taxon>Eukaryota</taxon>
        <taxon>Fungi</taxon>
        <taxon>Dikarya</taxon>
        <taxon>Basidiomycota</taxon>
        <taxon>Agaricomycotina</taxon>
        <taxon>Agaricomycetes</taxon>
        <taxon>Sebacinales</taxon>
        <taxon>Serendipitaceae</taxon>
        <taxon>Serendipita</taxon>
    </lineage>
</organism>
<reference evidence="2 3" key="1">
    <citation type="journal article" date="2011" name="PLoS Pathog.">
        <title>Endophytic Life Strategies Decoded by Genome and Transcriptome Analyses of the Mutualistic Root Symbiont Piriformospora indica.</title>
        <authorList>
            <person name="Zuccaro A."/>
            <person name="Lahrmann U."/>
            <person name="Guldener U."/>
            <person name="Langen G."/>
            <person name="Pfiffi S."/>
            <person name="Biedenkopf D."/>
            <person name="Wong P."/>
            <person name="Samans B."/>
            <person name="Grimm C."/>
            <person name="Basiewicz M."/>
            <person name="Murat C."/>
            <person name="Martin F."/>
            <person name="Kogel K.H."/>
        </authorList>
    </citation>
    <scope>NUCLEOTIDE SEQUENCE [LARGE SCALE GENOMIC DNA]</scope>
    <source>
        <strain evidence="2 3">DSM 11827</strain>
    </source>
</reference>
<evidence type="ECO:0008006" key="4">
    <source>
        <dbReference type="Google" id="ProtNLM"/>
    </source>
</evidence>
<dbReference type="OMA" id="VEIWAWA"/>
<evidence type="ECO:0000256" key="1">
    <source>
        <dbReference type="SAM" id="Phobius"/>
    </source>
</evidence>
<comment type="caution">
    <text evidence="2">The sequence shown here is derived from an EMBL/GenBank/DDBJ whole genome shotgun (WGS) entry which is preliminary data.</text>
</comment>